<evidence type="ECO:0000256" key="1">
    <source>
        <dbReference type="SAM" id="Phobius"/>
    </source>
</evidence>
<keyword evidence="1" id="KW-0472">Membrane</keyword>
<comment type="caution">
    <text evidence="2">The sequence shown here is derived from an EMBL/GenBank/DDBJ whole genome shotgun (WGS) entry which is preliminary data.</text>
</comment>
<keyword evidence="1" id="KW-0812">Transmembrane</keyword>
<reference evidence="2" key="1">
    <citation type="journal article" date="2020" name="mSystems">
        <title>Genome- and Community-Level Interaction Insights into Carbon Utilization and Element Cycling Functions of Hydrothermarchaeota in Hydrothermal Sediment.</title>
        <authorList>
            <person name="Zhou Z."/>
            <person name="Liu Y."/>
            <person name="Xu W."/>
            <person name="Pan J."/>
            <person name="Luo Z.H."/>
            <person name="Li M."/>
        </authorList>
    </citation>
    <scope>NUCLEOTIDE SEQUENCE [LARGE SCALE GENOMIC DNA]</scope>
    <source>
        <strain evidence="2">HyVt-45</strain>
    </source>
</reference>
<feature type="transmembrane region" description="Helical" evidence="1">
    <location>
        <begin position="32"/>
        <end position="52"/>
    </location>
</feature>
<name>A0A7V1I4G4_DESA2</name>
<accession>A0A7V1I4G4</accession>
<dbReference type="AlphaFoldDB" id="A0A7V1I4G4"/>
<protein>
    <submittedName>
        <fullName evidence="2">C_GCAxxG_C_C family protein</fullName>
    </submittedName>
</protein>
<evidence type="ECO:0000313" key="2">
    <source>
        <dbReference type="EMBL" id="HEB74221.1"/>
    </source>
</evidence>
<dbReference type="EMBL" id="DRKW01000190">
    <property type="protein sequence ID" value="HEB74221.1"/>
    <property type="molecule type" value="Genomic_DNA"/>
</dbReference>
<organism evidence="2">
    <name type="scientific">Desulfofervidus auxilii</name>
    <dbReference type="NCBI Taxonomy" id="1621989"/>
    <lineage>
        <taxon>Bacteria</taxon>
        <taxon>Pseudomonadati</taxon>
        <taxon>Thermodesulfobacteriota</taxon>
        <taxon>Candidatus Desulfofervidia</taxon>
        <taxon>Candidatus Desulfofervidales</taxon>
        <taxon>Candidatus Desulfofervidaceae</taxon>
        <taxon>Candidatus Desulfofervidus</taxon>
    </lineage>
</organism>
<proteinExistence type="predicted"/>
<dbReference type="InterPro" id="IPR010181">
    <property type="entry name" value="CGCAxxGCC_motif"/>
</dbReference>
<dbReference type="Proteomes" id="UP000886268">
    <property type="component" value="Unassembled WGS sequence"/>
</dbReference>
<sequence>MSLPKEKMRLSLKACSGFGAGLGGLRLTCGTLLGAALALGILLPYPASLLAVRVLKRRFESYFGSSLCRELVGVFDWHPYAMKKFIKRKRICLEIVDKTATWVNRLRQRPPLWETPPPSPCVIPPILPSWLQQAARVYEGGLAYTGDICGVLIVRIIEIGLHQGGESGIFVPLKNLRAMLKSRSTAFIFRKKVGNFWCKNIKKCWPIF</sequence>
<gene>
    <name evidence="2" type="ORF">ENJ03_03265</name>
</gene>
<dbReference type="Pfam" id="PF09719">
    <property type="entry name" value="C_GCAxxG_C_C"/>
    <property type="match status" value="1"/>
</dbReference>
<keyword evidence="1" id="KW-1133">Transmembrane helix</keyword>